<organism evidence="1 2">
    <name type="scientific">Pichia sorbitophila (strain ATCC MYA-4447 / BCRC 22081 / CBS 7064 / NBRC 10061 / NRRL Y-12695)</name>
    <name type="common">Hybrid yeast</name>
    <dbReference type="NCBI Taxonomy" id="559304"/>
    <lineage>
        <taxon>Eukaryota</taxon>
        <taxon>Fungi</taxon>
        <taxon>Dikarya</taxon>
        <taxon>Ascomycota</taxon>
        <taxon>Saccharomycotina</taxon>
        <taxon>Pichiomycetes</taxon>
        <taxon>Debaryomycetaceae</taxon>
        <taxon>Millerozyma</taxon>
    </lineage>
</organism>
<dbReference type="Proteomes" id="UP000005222">
    <property type="component" value="Chromosome C"/>
</dbReference>
<proteinExistence type="predicted"/>
<dbReference type="HOGENOM" id="CLU_122462_0_0_1"/>
<reference evidence="1 2" key="1">
    <citation type="journal article" date="2012" name="G3 (Bethesda)">
        <title>Pichia sorbitophila, an interspecies yeast hybrid reveals early steps of genome resolution following polyploidization.</title>
        <authorList>
            <person name="Leh Louis V."/>
            <person name="Despons L."/>
            <person name="Friedrich A."/>
            <person name="Martin T."/>
            <person name="Durrens P."/>
            <person name="Casaregola S."/>
            <person name="Neuveglise C."/>
            <person name="Fairhead C."/>
            <person name="Marck C."/>
            <person name="Cruz J.A."/>
            <person name="Straub M.L."/>
            <person name="Kugler V."/>
            <person name="Sacerdot C."/>
            <person name="Uzunov Z."/>
            <person name="Thierry A."/>
            <person name="Weiss S."/>
            <person name="Bleykasten C."/>
            <person name="De Montigny J."/>
            <person name="Jacques N."/>
            <person name="Jung P."/>
            <person name="Lemaire M."/>
            <person name="Mallet S."/>
            <person name="Morel G."/>
            <person name="Richard G.F."/>
            <person name="Sarkar A."/>
            <person name="Savel G."/>
            <person name="Schacherer J."/>
            <person name="Seret M.L."/>
            <person name="Talla E."/>
            <person name="Samson G."/>
            <person name="Jubin C."/>
            <person name="Poulain J."/>
            <person name="Vacherie B."/>
            <person name="Barbe V."/>
            <person name="Pelletier E."/>
            <person name="Sherman D.J."/>
            <person name="Westhof E."/>
            <person name="Weissenbach J."/>
            <person name="Baret P.V."/>
            <person name="Wincker P."/>
            <person name="Gaillardin C."/>
            <person name="Dujon B."/>
            <person name="Souciet J.L."/>
        </authorList>
    </citation>
    <scope>NUCLEOTIDE SEQUENCE [LARGE SCALE GENOMIC DNA]</scope>
    <source>
        <strain evidence="2">ATCC MYA-4447 / BCRC 22081 / CBS 7064 / NBRC 10061 / NRRL Y-12695</strain>
    </source>
</reference>
<keyword evidence="2" id="KW-1185">Reference proteome</keyword>
<accession>G8YR26</accession>
<dbReference type="OrthoDB" id="4092895at2759"/>
<sequence>MFKRLNTSSIRATNKTIFREPQSVLIFQSKWYSLKSNNRITTWLNYVHEVDQRQKELEQTPESQKIISLMNSIEDKPELVYILAAFLHDLKSIGIDQNNDPEVRTKLKWKFRVYYLLKLLKMHNVFWEQCRFLEMSQHRHILNFDPVDIGLLDPSNFPKDVFDELQSGKYKSINLKTIDPVGVFARNPFRD</sequence>
<dbReference type="OMA" id="MKLARIH"/>
<evidence type="ECO:0000313" key="2">
    <source>
        <dbReference type="Proteomes" id="UP000005222"/>
    </source>
</evidence>
<evidence type="ECO:0000313" key="1">
    <source>
        <dbReference type="EMBL" id="CCE78013.1"/>
    </source>
</evidence>
<dbReference type="EMBL" id="FO082057">
    <property type="protein sequence ID" value="CCE78013.1"/>
    <property type="molecule type" value="Genomic_DNA"/>
</dbReference>
<name>G8YR26_PICSO</name>
<gene>
    <name evidence="1" type="primary">Piso0_000625</name>
    <name evidence="1" type="ORF">GNLVRS01_PISO0C00486g</name>
</gene>
<dbReference type="AlphaFoldDB" id="G8YR26"/>
<protein>
    <submittedName>
        <fullName evidence="1">Piso0_000625 protein</fullName>
    </submittedName>
</protein>
<dbReference type="STRING" id="559304.G8YR26"/>
<dbReference type="eggNOG" id="ENOG502RQ80">
    <property type="taxonomic scope" value="Eukaryota"/>
</dbReference>
<dbReference type="InParanoid" id="G8YR26"/>